<dbReference type="AlphaFoldDB" id="A0A286RGC7"/>
<gene>
    <name evidence="2" type="ORF">THTE_2416</name>
</gene>
<dbReference type="Proteomes" id="UP000215086">
    <property type="component" value="Chromosome"/>
</dbReference>
<evidence type="ECO:0000256" key="1">
    <source>
        <dbReference type="SAM" id="Phobius"/>
    </source>
</evidence>
<accession>A0A286RGC7</accession>
<protein>
    <submittedName>
        <fullName evidence="2">Uncharacterized protein</fullName>
    </submittedName>
</protein>
<feature type="transmembrane region" description="Helical" evidence="1">
    <location>
        <begin position="7"/>
        <end position="25"/>
    </location>
</feature>
<keyword evidence="3" id="KW-1185">Reference proteome</keyword>
<dbReference type="RefSeq" id="WP_095415197.1">
    <property type="nucleotide sequence ID" value="NZ_CP018477.1"/>
</dbReference>
<name>A0A286RGC7_9BACT</name>
<evidence type="ECO:0000313" key="3">
    <source>
        <dbReference type="Proteomes" id="UP000215086"/>
    </source>
</evidence>
<keyword evidence="1" id="KW-0472">Membrane</keyword>
<keyword evidence="1" id="KW-1133">Transmembrane helix</keyword>
<dbReference type="EMBL" id="CP018477">
    <property type="protein sequence ID" value="ASV75018.1"/>
    <property type="molecule type" value="Genomic_DNA"/>
</dbReference>
<proteinExistence type="predicted"/>
<sequence>MELNRYHYYMLGLFLLFFGLELRMIDSVVLTPEATKFLAERTGHPVATASDAVAAITGVQTNLPPKTVRPPDWLGYAMLSAGSVLVLYSLALPKPGG</sequence>
<dbReference type="KEGG" id="ttf:THTE_2416"/>
<organism evidence="2 3">
    <name type="scientific">Thermogutta terrifontis</name>
    <dbReference type="NCBI Taxonomy" id="1331910"/>
    <lineage>
        <taxon>Bacteria</taxon>
        <taxon>Pseudomonadati</taxon>
        <taxon>Planctomycetota</taxon>
        <taxon>Planctomycetia</taxon>
        <taxon>Pirellulales</taxon>
        <taxon>Thermoguttaceae</taxon>
        <taxon>Thermogutta</taxon>
    </lineage>
</organism>
<keyword evidence="1" id="KW-0812">Transmembrane</keyword>
<reference evidence="2 3" key="1">
    <citation type="journal article" name="Front. Microbiol.">
        <title>Sugar Metabolism of the First Thermophilic Planctomycete Thermogutta terrifontis: Comparative Genomic and Transcriptomic Approaches.</title>
        <authorList>
            <person name="Elcheninov A.G."/>
            <person name="Menzel P."/>
            <person name="Gudbergsdottir S.R."/>
            <person name="Slesarev A.I."/>
            <person name="Kadnikov V.V."/>
            <person name="Krogh A."/>
            <person name="Bonch-Osmolovskaya E.A."/>
            <person name="Peng X."/>
            <person name="Kublanov I.V."/>
        </authorList>
    </citation>
    <scope>NUCLEOTIDE SEQUENCE [LARGE SCALE GENOMIC DNA]</scope>
    <source>
        <strain evidence="2 3">R1</strain>
    </source>
</reference>
<dbReference type="OrthoDB" id="289134at2"/>
<feature type="transmembrane region" description="Helical" evidence="1">
    <location>
        <begin position="73"/>
        <end position="92"/>
    </location>
</feature>
<evidence type="ECO:0000313" key="2">
    <source>
        <dbReference type="EMBL" id="ASV75018.1"/>
    </source>
</evidence>